<accession>A0AAD4GKK1</accession>
<dbReference type="EMBL" id="WHUW01000003">
    <property type="protein sequence ID" value="KAF8449489.1"/>
    <property type="molecule type" value="Genomic_DNA"/>
</dbReference>
<name>A0AAD4GKK1_BOLED</name>
<organism evidence="1 2">
    <name type="scientific">Boletus edulis BED1</name>
    <dbReference type="NCBI Taxonomy" id="1328754"/>
    <lineage>
        <taxon>Eukaryota</taxon>
        <taxon>Fungi</taxon>
        <taxon>Dikarya</taxon>
        <taxon>Basidiomycota</taxon>
        <taxon>Agaricomycotina</taxon>
        <taxon>Agaricomycetes</taxon>
        <taxon>Agaricomycetidae</taxon>
        <taxon>Boletales</taxon>
        <taxon>Boletineae</taxon>
        <taxon>Boletaceae</taxon>
        <taxon>Boletoideae</taxon>
        <taxon>Boletus</taxon>
    </lineage>
</organism>
<gene>
    <name evidence="1" type="ORF">L210DRAFT_989089</name>
</gene>
<evidence type="ECO:0000313" key="1">
    <source>
        <dbReference type="EMBL" id="KAF8449489.1"/>
    </source>
</evidence>
<dbReference type="AlphaFoldDB" id="A0AAD4GKK1"/>
<sequence>MATELTHLEPSGSESNESIAGNAVPHCRRLGADSDHPSNVYRVSQQPQFPKKPLQQLKQHHGAVCFLEALKVFINTLPHGCQWFEPNVHDCFDVYSNLVLFLPPMEHAANKHARIRSHPQRYNGVRKPPTLARYDTVLVEVDRDLRPLGGLHGVELADSRYAC</sequence>
<keyword evidence="2" id="KW-1185">Reference proteome</keyword>
<evidence type="ECO:0000313" key="2">
    <source>
        <dbReference type="Proteomes" id="UP001194468"/>
    </source>
</evidence>
<proteinExistence type="predicted"/>
<dbReference type="Proteomes" id="UP001194468">
    <property type="component" value="Unassembled WGS sequence"/>
</dbReference>
<reference evidence="1" key="1">
    <citation type="submission" date="2019-10" db="EMBL/GenBank/DDBJ databases">
        <authorList>
            <consortium name="DOE Joint Genome Institute"/>
            <person name="Kuo A."/>
            <person name="Miyauchi S."/>
            <person name="Kiss E."/>
            <person name="Drula E."/>
            <person name="Kohler A."/>
            <person name="Sanchez-Garcia M."/>
            <person name="Andreopoulos B."/>
            <person name="Barry K.W."/>
            <person name="Bonito G."/>
            <person name="Buee M."/>
            <person name="Carver A."/>
            <person name="Chen C."/>
            <person name="Cichocki N."/>
            <person name="Clum A."/>
            <person name="Culley D."/>
            <person name="Crous P.W."/>
            <person name="Fauchery L."/>
            <person name="Girlanda M."/>
            <person name="Hayes R."/>
            <person name="Keri Z."/>
            <person name="LaButti K."/>
            <person name="Lipzen A."/>
            <person name="Lombard V."/>
            <person name="Magnuson J."/>
            <person name="Maillard F."/>
            <person name="Morin E."/>
            <person name="Murat C."/>
            <person name="Nolan M."/>
            <person name="Ohm R."/>
            <person name="Pangilinan J."/>
            <person name="Pereira M."/>
            <person name="Perotto S."/>
            <person name="Peter M."/>
            <person name="Riley R."/>
            <person name="Sitrit Y."/>
            <person name="Stielow B."/>
            <person name="Szollosi G."/>
            <person name="Zifcakova L."/>
            <person name="Stursova M."/>
            <person name="Spatafora J.W."/>
            <person name="Tedersoo L."/>
            <person name="Vaario L.-M."/>
            <person name="Yamada A."/>
            <person name="Yan M."/>
            <person name="Wang P."/>
            <person name="Xu J."/>
            <person name="Bruns T."/>
            <person name="Baldrian P."/>
            <person name="Vilgalys R."/>
            <person name="Henrissat B."/>
            <person name="Grigoriev I.V."/>
            <person name="Hibbett D."/>
            <person name="Nagy L.G."/>
            <person name="Martin F.M."/>
        </authorList>
    </citation>
    <scope>NUCLEOTIDE SEQUENCE</scope>
    <source>
        <strain evidence="1">BED1</strain>
    </source>
</reference>
<reference evidence="1" key="2">
    <citation type="journal article" date="2020" name="Nat. Commun.">
        <title>Large-scale genome sequencing of mycorrhizal fungi provides insights into the early evolution of symbiotic traits.</title>
        <authorList>
            <person name="Miyauchi S."/>
            <person name="Kiss E."/>
            <person name="Kuo A."/>
            <person name="Drula E."/>
            <person name="Kohler A."/>
            <person name="Sanchez-Garcia M."/>
            <person name="Morin E."/>
            <person name="Andreopoulos B."/>
            <person name="Barry K.W."/>
            <person name="Bonito G."/>
            <person name="Buee M."/>
            <person name="Carver A."/>
            <person name="Chen C."/>
            <person name="Cichocki N."/>
            <person name="Clum A."/>
            <person name="Culley D."/>
            <person name="Crous P.W."/>
            <person name="Fauchery L."/>
            <person name="Girlanda M."/>
            <person name="Hayes R.D."/>
            <person name="Keri Z."/>
            <person name="LaButti K."/>
            <person name="Lipzen A."/>
            <person name="Lombard V."/>
            <person name="Magnuson J."/>
            <person name="Maillard F."/>
            <person name="Murat C."/>
            <person name="Nolan M."/>
            <person name="Ohm R.A."/>
            <person name="Pangilinan J."/>
            <person name="Pereira M.F."/>
            <person name="Perotto S."/>
            <person name="Peter M."/>
            <person name="Pfister S."/>
            <person name="Riley R."/>
            <person name="Sitrit Y."/>
            <person name="Stielow J.B."/>
            <person name="Szollosi G."/>
            <person name="Zifcakova L."/>
            <person name="Stursova M."/>
            <person name="Spatafora J.W."/>
            <person name="Tedersoo L."/>
            <person name="Vaario L.M."/>
            <person name="Yamada A."/>
            <person name="Yan M."/>
            <person name="Wang P."/>
            <person name="Xu J."/>
            <person name="Bruns T."/>
            <person name="Baldrian P."/>
            <person name="Vilgalys R."/>
            <person name="Dunand C."/>
            <person name="Henrissat B."/>
            <person name="Grigoriev I.V."/>
            <person name="Hibbett D."/>
            <person name="Nagy L.G."/>
            <person name="Martin F.M."/>
        </authorList>
    </citation>
    <scope>NUCLEOTIDE SEQUENCE</scope>
    <source>
        <strain evidence="1">BED1</strain>
    </source>
</reference>
<protein>
    <submittedName>
        <fullName evidence="1">Uncharacterized protein</fullName>
    </submittedName>
</protein>
<comment type="caution">
    <text evidence="1">The sequence shown here is derived from an EMBL/GenBank/DDBJ whole genome shotgun (WGS) entry which is preliminary data.</text>
</comment>